<feature type="compositionally biased region" description="Polar residues" evidence="1">
    <location>
        <begin position="7"/>
        <end position="26"/>
    </location>
</feature>
<feature type="region of interest" description="Disordered" evidence="1">
    <location>
        <begin position="43"/>
        <end position="72"/>
    </location>
</feature>
<dbReference type="AlphaFoldDB" id="A0AAW0UF70"/>
<dbReference type="EMBL" id="JARAKH010000012">
    <property type="protein sequence ID" value="KAK8398081.1"/>
    <property type="molecule type" value="Genomic_DNA"/>
</dbReference>
<comment type="caution">
    <text evidence="2">The sequence shown here is derived from an EMBL/GenBank/DDBJ whole genome shotgun (WGS) entry which is preliminary data.</text>
</comment>
<protein>
    <submittedName>
        <fullName evidence="2">Uncharacterized protein</fullName>
    </submittedName>
</protein>
<keyword evidence="3" id="KW-1185">Reference proteome</keyword>
<dbReference type="Proteomes" id="UP001487740">
    <property type="component" value="Unassembled WGS sequence"/>
</dbReference>
<name>A0AAW0UF70_SCYPA</name>
<feature type="compositionally biased region" description="Polar residues" evidence="1">
    <location>
        <begin position="47"/>
        <end position="61"/>
    </location>
</feature>
<gene>
    <name evidence="2" type="ORF">O3P69_003771</name>
</gene>
<evidence type="ECO:0000313" key="2">
    <source>
        <dbReference type="EMBL" id="KAK8398081.1"/>
    </source>
</evidence>
<feature type="region of interest" description="Disordered" evidence="1">
    <location>
        <begin position="1"/>
        <end position="27"/>
    </location>
</feature>
<evidence type="ECO:0000313" key="3">
    <source>
        <dbReference type="Proteomes" id="UP001487740"/>
    </source>
</evidence>
<proteinExistence type="predicted"/>
<sequence length="72" mass="7840">MCYCAQQVKTGQQHTPSTEVQQQMTPRESDLFDVDAKSHRTTARKSWATSLNKPATVSRSGASGPDMSGVIL</sequence>
<evidence type="ECO:0000256" key="1">
    <source>
        <dbReference type="SAM" id="MobiDB-lite"/>
    </source>
</evidence>
<reference evidence="2 3" key="1">
    <citation type="submission" date="2023-03" db="EMBL/GenBank/DDBJ databases">
        <title>High-quality genome of Scylla paramamosain provides insights in environmental adaptation.</title>
        <authorList>
            <person name="Zhang L."/>
        </authorList>
    </citation>
    <scope>NUCLEOTIDE SEQUENCE [LARGE SCALE GENOMIC DNA]</scope>
    <source>
        <strain evidence="2">LZ_2023a</strain>
        <tissue evidence="2">Muscle</tissue>
    </source>
</reference>
<accession>A0AAW0UF70</accession>
<organism evidence="2 3">
    <name type="scientific">Scylla paramamosain</name>
    <name type="common">Mud crab</name>
    <dbReference type="NCBI Taxonomy" id="85552"/>
    <lineage>
        <taxon>Eukaryota</taxon>
        <taxon>Metazoa</taxon>
        <taxon>Ecdysozoa</taxon>
        <taxon>Arthropoda</taxon>
        <taxon>Crustacea</taxon>
        <taxon>Multicrustacea</taxon>
        <taxon>Malacostraca</taxon>
        <taxon>Eumalacostraca</taxon>
        <taxon>Eucarida</taxon>
        <taxon>Decapoda</taxon>
        <taxon>Pleocyemata</taxon>
        <taxon>Brachyura</taxon>
        <taxon>Eubrachyura</taxon>
        <taxon>Portunoidea</taxon>
        <taxon>Portunidae</taxon>
        <taxon>Portuninae</taxon>
        <taxon>Scylla</taxon>
    </lineage>
</organism>